<feature type="domain" description="Large ribosomal subunit protein uL11 N-terminal" evidence="4">
    <location>
        <begin position="7"/>
        <end position="63"/>
    </location>
</feature>
<dbReference type="Pfam" id="PF03946">
    <property type="entry name" value="Ribosomal_L11_N"/>
    <property type="match status" value="1"/>
</dbReference>
<keyword evidence="3" id="KW-0687">Ribonucleoprotein</keyword>
<proteinExistence type="inferred from homology"/>
<feature type="non-terminal residue" evidence="5">
    <location>
        <position position="75"/>
    </location>
</feature>
<comment type="similarity">
    <text evidence="1">Belongs to the universal ribosomal protein uL11 family.</text>
</comment>
<name>A0AA38L2D3_TAXCH</name>
<dbReference type="GO" id="GO:0070180">
    <property type="term" value="F:large ribosomal subunit rRNA binding"/>
    <property type="evidence" value="ECO:0007669"/>
    <property type="project" value="TreeGrafter"/>
</dbReference>
<evidence type="ECO:0000259" key="4">
    <source>
        <dbReference type="Pfam" id="PF03946"/>
    </source>
</evidence>
<dbReference type="EMBL" id="JAHRHJ020000006">
    <property type="protein sequence ID" value="KAH9311961.1"/>
    <property type="molecule type" value="Genomic_DNA"/>
</dbReference>
<gene>
    <name evidence="5" type="ORF">KI387_026996</name>
</gene>
<dbReference type="GO" id="GO:0003735">
    <property type="term" value="F:structural constituent of ribosome"/>
    <property type="evidence" value="ECO:0007669"/>
    <property type="project" value="InterPro"/>
</dbReference>
<dbReference type="InterPro" id="IPR000911">
    <property type="entry name" value="Ribosomal_uL11"/>
</dbReference>
<dbReference type="GO" id="GO:0006412">
    <property type="term" value="P:translation"/>
    <property type="evidence" value="ECO:0007669"/>
    <property type="project" value="InterPro"/>
</dbReference>
<dbReference type="PANTHER" id="PTHR11661">
    <property type="entry name" value="60S RIBOSOMAL PROTEIN L12"/>
    <property type="match status" value="1"/>
</dbReference>
<evidence type="ECO:0000256" key="2">
    <source>
        <dbReference type="ARBA" id="ARBA00022980"/>
    </source>
</evidence>
<dbReference type="SUPFAM" id="SSF54747">
    <property type="entry name" value="Ribosomal L11/L12e N-terminal domain"/>
    <property type="match status" value="1"/>
</dbReference>
<accession>A0AA38L2D3</accession>
<protein>
    <recommendedName>
        <fullName evidence="4">Large ribosomal subunit protein uL11 N-terminal domain-containing protein</fullName>
    </recommendedName>
</protein>
<sequence length="75" mass="7975">MGTCVSVKCTVDGGEVGVASSLAPIIGPLVLSPKKIREDIAKEIARYWKGLRVTVKLIVQNHQAKVTVFPSVASL</sequence>
<organism evidence="5 6">
    <name type="scientific">Taxus chinensis</name>
    <name type="common">Chinese yew</name>
    <name type="synonym">Taxus wallichiana var. chinensis</name>
    <dbReference type="NCBI Taxonomy" id="29808"/>
    <lineage>
        <taxon>Eukaryota</taxon>
        <taxon>Viridiplantae</taxon>
        <taxon>Streptophyta</taxon>
        <taxon>Embryophyta</taxon>
        <taxon>Tracheophyta</taxon>
        <taxon>Spermatophyta</taxon>
        <taxon>Pinopsida</taxon>
        <taxon>Pinidae</taxon>
        <taxon>Conifers II</taxon>
        <taxon>Cupressales</taxon>
        <taxon>Taxaceae</taxon>
        <taxon>Taxus</taxon>
    </lineage>
</organism>
<dbReference type="Gene3D" id="3.30.1550.10">
    <property type="entry name" value="Ribosomal protein L11/L12, N-terminal domain"/>
    <property type="match status" value="1"/>
</dbReference>
<evidence type="ECO:0000256" key="3">
    <source>
        <dbReference type="ARBA" id="ARBA00023274"/>
    </source>
</evidence>
<keyword evidence="2" id="KW-0689">Ribosomal protein</keyword>
<reference evidence="5 6" key="1">
    <citation type="journal article" date="2021" name="Nat. Plants">
        <title>The Taxus genome provides insights into paclitaxel biosynthesis.</title>
        <authorList>
            <person name="Xiong X."/>
            <person name="Gou J."/>
            <person name="Liao Q."/>
            <person name="Li Y."/>
            <person name="Zhou Q."/>
            <person name="Bi G."/>
            <person name="Li C."/>
            <person name="Du R."/>
            <person name="Wang X."/>
            <person name="Sun T."/>
            <person name="Guo L."/>
            <person name="Liang H."/>
            <person name="Lu P."/>
            <person name="Wu Y."/>
            <person name="Zhang Z."/>
            <person name="Ro D.K."/>
            <person name="Shang Y."/>
            <person name="Huang S."/>
            <person name="Yan J."/>
        </authorList>
    </citation>
    <scope>NUCLEOTIDE SEQUENCE [LARGE SCALE GENOMIC DNA]</scope>
    <source>
        <strain evidence="5">Ta-2019</strain>
    </source>
</reference>
<dbReference type="InterPro" id="IPR020784">
    <property type="entry name" value="Ribosomal_uL11_N"/>
</dbReference>
<evidence type="ECO:0000313" key="5">
    <source>
        <dbReference type="EMBL" id="KAH9311961.1"/>
    </source>
</evidence>
<dbReference type="GO" id="GO:0022625">
    <property type="term" value="C:cytosolic large ribosomal subunit"/>
    <property type="evidence" value="ECO:0007669"/>
    <property type="project" value="TreeGrafter"/>
</dbReference>
<evidence type="ECO:0000256" key="1">
    <source>
        <dbReference type="ARBA" id="ARBA00010537"/>
    </source>
</evidence>
<evidence type="ECO:0000313" key="6">
    <source>
        <dbReference type="Proteomes" id="UP000824469"/>
    </source>
</evidence>
<comment type="caution">
    <text evidence="5">The sequence shown here is derived from an EMBL/GenBank/DDBJ whole genome shotgun (WGS) entry which is preliminary data.</text>
</comment>
<dbReference type="PANTHER" id="PTHR11661:SF2">
    <property type="entry name" value="LARGE RIBOSOMAL SUBUNIT PROTEIN UL11"/>
    <property type="match status" value="1"/>
</dbReference>
<dbReference type="AlphaFoldDB" id="A0AA38L2D3"/>
<keyword evidence="6" id="KW-1185">Reference proteome</keyword>
<dbReference type="Proteomes" id="UP000824469">
    <property type="component" value="Unassembled WGS sequence"/>
</dbReference>
<dbReference type="InterPro" id="IPR036796">
    <property type="entry name" value="Ribosomal_uL11_N_sf"/>
</dbReference>